<proteinExistence type="inferred from homology"/>
<feature type="binding site" evidence="15">
    <location>
        <position position="406"/>
    </location>
    <ligand>
        <name>Zn(2+)</name>
        <dbReference type="ChEBI" id="CHEBI:29105"/>
        <note>catalytic</note>
    </ligand>
</feature>
<dbReference type="Pfam" id="PF17900">
    <property type="entry name" value="Peptidase_M1_N"/>
    <property type="match status" value="1"/>
</dbReference>
<evidence type="ECO:0000256" key="2">
    <source>
        <dbReference type="ARBA" id="ARBA00004609"/>
    </source>
</evidence>
<dbReference type="Pfam" id="PF01433">
    <property type="entry name" value="Peptidase_M1"/>
    <property type="match status" value="1"/>
</dbReference>
<feature type="binding site" evidence="15">
    <location>
        <position position="387"/>
    </location>
    <ligand>
        <name>Zn(2+)</name>
        <dbReference type="ChEBI" id="CHEBI:29105"/>
        <note>catalytic</note>
    </ligand>
</feature>
<dbReference type="InterPro" id="IPR034016">
    <property type="entry name" value="M1_APN-typ"/>
</dbReference>
<comment type="catalytic activity">
    <reaction evidence="13">
        <text>Release of an N-terminal amino acid, preferentially alanine, from a wide range of peptides, amides and arylamides.</text>
        <dbReference type="EC" id="3.4.11.14"/>
    </reaction>
</comment>
<keyword evidence="22" id="KW-1185">Reference proteome</keyword>
<keyword evidence="9 17" id="KW-0378">Hydrolase</keyword>
<evidence type="ECO:0000256" key="14">
    <source>
        <dbReference type="PIRSR" id="PIRSR634016-1"/>
    </source>
</evidence>
<dbReference type="InterPro" id="IPR042097">
    <property type="entry name" value="Aminopeptidase_N-like_N_sf"/>
</dbReference>
<feature type="active site" description="Proton acceptor" evidence="14">
    <location>
        <position position="384"/>
    </location>
</feature>
<keyword evidence="6" id="KW-0325">Glycoprotein</keyword>
<dbReference type="GO" id="GO:0006508">
    <property type="term" value="P:proteolysis"/>
    <property type="evidence" value="ECO:0007669"/>
    <property type="project" value="UniProtKB-KW"/>
</dbReference>
<sequence length="941" mass="107091">MTLKIISALSSLQIRAYSSLQSEVIRPYRYIAVRKQCVRGVRIGGVAAGLRVHSVTRSLRCFSDTRPTFYIVKEKVIMPESKQFQRLPKTVVPKHYNLELIPNLETFTFKGKTAVKVSIASATKEIVINSLDLELMNVELQYVGNSEIRKPREVVLSVPDETATIIFDESLPEGDAILHCNFTGEINDKMKGLYRSKYLGPDGEERYAAVTQFEATDARRCFPCWDEPAIKATFDISLVVPADRVALSNMPVRKEHVEGDKKFMKFDTTPIMSTYLVAVVVGEYDYVEKHSRDGVLVRVYTPIGKSKQGLFALEVAARVLPYYKEYFNIAYPLPKIDLIAIADFSAGAMENWGLVTYRETCLLVDEEHTSAVRRQWIALVVGHELAHQWFGNLVTMEWWTHLWLNEGYASFVEFLCVNHLFPEYDIWTQFVTETYIRALELDCLKNSHPIEVPVGHPSEIDEIFDDISYNKGASVIRMLHRYIGDDDFRKGMNIYLTRHQYKNTYTEDLWAALEEASNKPVGAVMSTWTKQMGFPVVQVASEQQGSNRILTLTQEKFCADGSPGGDTLWMIPITISTQEQPSKIAFSTVLEKKTQEIVLENVAENSWIKLNPGTVGYYRTRYPGSMLTQLVTAIRDGSLPPLDRLGLLDDCFALVQAGHTHTSESLKLMEAFTNETNFTVWSSISNCLSKLLILFSHTALDKPLKNYGRKLFSNVTNRLGWDADEKESHLDTLLRSLVLNKMITFENPETIKEAKRRFELHTSGKCTLPADLRSACYRAVLLDADTPTFERFLALYRSADLHEEKDRISRALGAVRDPALLSRVLQFAVSDEVRAQDTVFVIVSVALNRNGRDLAWQFFKDHWQEFMDRYQGGFLLARLVKMTTENFASEAAAQEIEEFFSTHHSPGTERSVQQALETVRLNAAWLRRDLASTTTYLQPYH</sequence>
<evidence type="ECO:0000256" key="13">
    <source>
        <dbReference type="ARBA" id="ARBA00052895"/>
    </source>
</evidence>
<keyword evidence="4 17" id="KW-0031">Aminopeptidase</keyword>
<evidence type="ECO:0000256" key="17">
    <source>
        <dbReference type="RuleBase" id="RU364040"/>
    </source>
</evidence>
<dbReference type="Gene3D" id="1.25.50.20">
    <property type="match status" value="1"/>
</dbReference>
<dbReference type="GO" id="GO:0005886">
    <property type="term" value="C:plasma membrane"/>
    <property type="evidence" value="ECO:0007669"/>
    <property type="project" value="UniProtKB-SubCell"/>
</dbReference>
<dbReference type="Pfam" id="PF11838">
    <property type="entry name" value="ERAP1_C"/>
    <property type="match status" value="1"/>
</dbReference>
<dbReference type="Proteomes" id="UP000299102">
    <property type="component" value="Unassembled WGS sequence"/>
</dbReference>
<evidence type="ECO:0000256" key="11">
    <source>
        <dbReference type="ARBA" id="ARBA00023049"/>
    </source>
</evidence>
<feature type="site" description="Transition state stabilizer" evidence="16">
    <location>
        <position position="469"/>
    </location>
</feature>
<evidence type="ECO:0000256" key="12">
    <source>
        <dbReference type="ARBA" id="ARBA00023288"/>
    </source>
</evidence>
<feature type="domain" description="Aminopeptidase N-like N-terminal" evidence="20">
    <location>
        <begin position="92"/>
        <end position="276"/>
    </location>
</feature>
<evidence type="ECO:0000256" key="3">
    <source>
        <dbReference type="ARBA" id="ARBA00010136"/>
    </source>
</evidence>
<keyword evidence="6" id="KW-0472">Membrane</keyword>
<evidence type="ECO:0000256" key="10">
    <source>
        <dbReference type="ARBA" id="ARBA00022833"/>
    </source>
</evidence>
<dbReference type="GO" id="GO:0005737">
    <property type="term" value="C:cytoplasm"/>
    <property type="evidence" value="ECO:0007669"/>
    <property type="project" value="UniProtKB-SubCell"/>
</dbReference>
<dbReference type="GO" id="GO:0042277">
    <property type="term" value="F:peptide binding"/>
    <property type="evidence" value="ECO:0007669"/>
    <property type="project" value="TreeGrafter"/>
</dbReference>
<feature type="domain" description="Peptidase M1 membrane alanine aminopeptidase" evidence="18">
    <location>
        <begin position="311"/>
        <end position="528"/>
    </location>
</feature>
<comment type="caution">
    <text evidence="21">The sequence shown here is derived from an EMBL/GenBank/DDBJ whole genome shotgun (WGS) entry which is preliminary data.</text>
</comment>
<dbReference type="FunFam" id="1.10.390.10:FF:000001">
    <property type="entry name" value="Aminopeptidase"/>
    <property type="match status" value="1"/>
</dbReference>
<dbReference type="InterPro" id="IPR001930">
    <property type="entry name" value="Peptidase_M1"/>
</dbReference>
<evidence type="ECO:0000259" key="19">
    <source>
        <dbReference type="Pfam" id="PF11838"/>
    </source>
</evidence>
<dbReference type="SUPFAM" id="SSF63737">
    <property type="entry name" value="Leukotriene A4 hydrolase N-terminal domain"/>
    <property type="match status" value="1"/>
</dbReference>
<evidence type="ECO:0000259" key="20">
    <source>
        <dbReference type="Pfam" id="PF17900"/>
    </source>
</evidence>
<dbReference type="InterPro" id="IPR050344">
    <property type="entry name" value="Peptidase_M1_aminopeptidases"/>
</dbReference>
<evidence type="ECO:0000256" key="6">
    <source>
        <dbReference type="ARBA" id="ARBA00022622"/>
    </source>
</evidence>
<dbReference type="GO" id="GO:0005615">
    <property type="term" value="C:extracellular space"/>
    <property type="evidence" value="ECO:0007669"/>
    <property type="project" value="TreeGrafter"/>
</dbReference>
<comment type="similarity">
    <text evidence="3 17">Belongs to the peptidase M1 family.</text>
</comment>
<dbReference type="GO" id="GO:0016285">
    <property type="term" value="F:alanyl aminopeptidase activity"/>
    <property type="evidence" value="ECO:0007669"/>
    <property type="project" value="UniProtKB-EC"/>
</dbReference>
<evidence type="ECO:0000256" key="7">
    <source>
        <dbReference type="ARBA" id="ARBA00022670"/>
    </source>
</evidence>
<evidence type="ECO:0000256" key="1">
    <source>
        <dbReference type="ARBA" id="ARBA00004496"/>
    </source>
</evidence>
<dbReference type="InterPro" id="IPR024571">
    <property type="entry name" value="ERAP1-like_C_dom"/>
</dbReference>
<evidence type="ECO:0000256" key="5">
    <source>
        <dbReference type="ARBA" id="ARBA00022490"/>
    </source>
</evidence>
<accession>A0A4C1U132</accession>
<feature type="binding site" evidence="15">
    <location>
        <position position="383"/>
    </location>
    <ligand>
        <name>Zn(2+)</name>
        <dbReference type="ChEBI" id="CHEBI:29105"/>
        <note>catalytic</note>
    </ligand>
</feature>
<keyword evidence="12" id="KW-0449">Lipoprotein</keyword>
<feature type="domain" description="ERAP1-like C-terminal" evidence="19">
    <location>
        <begin position="607"/>
        <end position="920"/>
    </location>
</feature>
<evidence type="ECO:0000259" key="18">
    <source>
        <dbReference type="Pfam" id="PF01433"/>
    </source>
</evidence>
<evidence type="ECO:0000313" key="21">
    <source>
        <dbReference type="EMBL" id="GBP19907.1"/>
    </source>
</evidence>
<dbReference type="AlphaFoldDB" id="A0A4C1U132"/>
<gene>
    <name evidence="21" type="primary">Npepps</name>
    <name evidence="21" type="ORF">EVAR_75200_1</name>
</gene>
<dbReference type="PANTHER" id="PTHR11533">
    <property type="entry name" value="PROTEASE M1 ZINC METALLOPROTEASE"/>
    <property type="match status" value="1"/>
</dbReference>
<evidence type="ECO:0000256" key="16">
    <source>
        <dbReference type="PIRSR" id="PIRSR634016-4"/>
    </source>
</evidence>
<dbReference type="FunFam" id="2.60.40.1910:FF:000002">
    <property type="entry name" value="Aminopeptidase"/>
    <property type="match status" value="1"/>
</dbReference>
<protein>
    <recommendedName>
        <fullName evidence="17">Aminopeptidase</fullName>
        <ecNumber evidence="17">3.4.11.-</ecNumber>
    </recommendedName>
</protein>
<keyword evidence="6" id="KW-0336">GPI-anchor</keyword>
<evidence type="ECO:0000256" key="4">
    <source>
        <dbReference type="ARBA" id="ARBA00022438"/>
    </source>
</evidence>
<comment type="subcellular location">
    <subcellularLocation>
        <location evidence="2">Cell membrane</location>
        <topology evidence="2">Lipid-anchor</topology>
        <topology evidence="2">GPI-anchor</topology>
    </subcellularLocation>
    <subcellularLocation>
        <location evidence="1">Cytoplasm</location>
    </subcellularLocation>
</comment>
<dbReference type="GO" id="GO:0098552">
    <property type="term" value="C:side of membrane"/>
    <property type="evidence" value="ECO:0007669"/>
    <property type="project" value="UniProtKB-KW"/>
</dbReference>
<keyword evidence="11 17" id="KW-0482">Metalloprotease</keyword>
<reference evidence="21 22" key="1">
    <citation type="journal article" date="2019" name="Commun. Biol.">
        <title>The bagworm genome reveals a unique fibroin gene that provides high tensile strength.</title>
        <authorList>
            <person name="Kono N."/>
            <person name="Nakamura H."/>
            <person name="Ohtoshi R."/>
            <person name="Tomita M."/>
            <person name="Numata K."/>
            <person name="Arakawa K."/>
        </authorList>
    </citation>
    <scope>NUCLEOTIDE SEQUENCE [LARGE SCALE GENOMIC DNA]</scope>
</reference>
<evidence type="ECO:0000313" key="22">
    <source>
        <dbReference type="Proteomes" id="UP000299102"/>
    </source>
</evidence>
<comment type="cofactor">
    <cofactor evidence="15 17">
        <name>Zn(2+)</name>
        <dbReference type="ChEBI" id="CHEBI:29105"/>
    </cofactor>
    <text evidence="15 17">Binds 1 zinc ion per subunit.</text>
</comment>
<name>A0A4C1U132_EUMVA</name>
<dbReference type="FunFam" id="2.60.40.1730:FF:000002">
    <property type="entry name" value="Aminopeptidase"/>
    <property type="match status" value="1"/>
</dbReference>
<dbReference type="EMBL" id="BGZK01000112">
    <property type="protein sequence ID" value="GBP19907.1"/>
    <property type="molecule type" value="Genomic_DNA"/>
</dbReference>
<dbReference type="InterPro" id="IPR014782">
    <property type="entry name" value="Peptidase_M1_dom"/>
</dbReference>
<dbReference type="GO" id="GO:0008270">
    <property type="term" value="F:zinc ion binding"/>
    <property type="evidence" value="ECO:0007669"/>
    <property type="project" value="UniProtKB-UniRule"/>
</dbReference>
<dbReference type="STRING" id="151549.A0A4C1U132"/>
<dbReference type="CDD" id="cd09601">
    <property type="entry name" value="M1_APN-Q_like"/>
    <property type="match status" value="1"/>
</dbReference>
<dbReference type="InterPro" id="IPR027268">
    <property type="entry name" value="Peptidase_M4/M1_CTD_sf"/>
</dbReference>
<dbReference type="EC" id="3.4.11.-" evidence="17"/>
<dbReference type="FunFam" id="1.25.50.20:FF:000002">
    <property type="entry name" value="Aminopeptidase"/>
    <property type="match status" value="1"/>
</dbReference>
<dbReference type="Gene3D" id="2.60.40.1910">
    <property type="match status" value="1"/>
</dbReference>
<keyword evidence="10 15" id="KW-0862">Zinc</keyword>
<organism evidence="21 22">
    <name type="scientific">Eumeta variegata</name>
    <name type="common">Bagworm moth</name>
    <name type="synonym">Eumeta japonica</name>
    <dbReference type="NCBI Taxonomy" id="151549"/>
    <lineage>
        <taxon>Eukaryota</taxon>
        <taxon>Metazoa</taxon>
        <taxon>Ecdysozoa</taxon>
        <taxon>Arthropoda</taxon>
        <taxon>Hexapoda</taxon>
        <taxon>Insecta</taxon>
        <taxon>Pterygota</taxon>
        <taxon>Neoptera</taxon>
        <taxon>Endopterygota</taxon>
        <taxon>Lepidoptera</taxon>
        <taxon>Glossata</taxon>
        <taxon>Ditrysia</taxon>
        <taxon>Tineoidea</taxon>
        <taxon>Psychidae</taxon>
        <taxon>Oiketicinae</taxon>
        <taxon>Eumeta</taxon>
    </lineage>
</organism>
<evidence type="ECO:0000256" key="8">
    <source>
        <dbReference type="ARBA" id="ARBA00022723"/>
    </source>
</evidence>
<keyword evidence="5" id="KW-0963">Cytoplasm</keyword>
<dbReference type="PRINTS" id="PR00756">
    <property type="entry name" value="ALADIPTASE"/>
</dbReference>
<dbReference type="GO" id="GO:0070006">
    <property type="term" value="F:metalloaminopeptidase activity"/>
    <property type="evidence" value="ECO:0007669"/>
    <property type="project" value="TreeGrafter"/>
</dbReference>
<dbReference type="Gene3D" id="1.10.390.10">
    <property type="entry name" value="Neutral Protease Domain 2"/>
    <property type="match status" value="1"/>
</dbReference>
<dbReference type="OrthoDB" id="275509at2759"/>
<keyword evidence="7 17" id="KW-0645">Protease</keyword>
<dbReference type="GO" id="GO:0043171">
    <property type="term" value="P:peptide catabolic process"/>
    <property type="evidence" value="ECO:0007669"/>
    <property type="project" value="TreeGrafter"/>
</dbReference>
<keyword evidence="8 15" id="KW-0479">Metal-binding</keyword>
<evidence type="ECO:0000256" key="9">
    <source>
        <dbReference type="ARBA" id="ARBA00022801"/>
    </source>
</evidence>
<dbReference type="Gene3D" id="2.60.40.1730">
    <property type="entry name" value="tricorn interacting facor f3 domain"/>
    <property type="match status" value="1"/>
</dbReference>
<dbReference type="SUPFAM" id="SSF55486">
    <property type="entry name" value="Metalloproteases ('zincins'), catalytic domain"/>
    <property type="match status" value="1"/>
</dbReference>
<dbReference type="PANTHER" id="PTHR11533:SF174">
    <property type="entry name" value="PUROMYCIN-SENSITIVE AMINOPEPTIDASE-RELATED"/>
    <property type="match status" value="1"/>
</dbReference>
<dbReference type="InterPro" id="IPR045357">
    <property type="entry name" value="Aminopeptidase_N-like_N"/>
</dbReference>
<evidence type="ECO:0000256" key="15">
    <source>
        <dbReference type="PIRSR" id="PIRSR634016-3"/>
    </source>
</evidence>